<evidence type="ECO:0000259" key="2">
    <source>
        <dbReference type="Pfam" id="PF05050"/>
    </source>
</evidence>
<dbReference type="Pfam" id="PF05050">
    <property type="entry name" value="Methyltransf_21"/>
    <property type="match status" value="1"/>
</dbReference>
<dbReference type="Proteomes" id="UP000054844">
    <property type="component" value="Unassembled WGS sequence"/>
</dbReference>
<dbReference type="PANTHER" id="PTHR34009:SF2">
    <property type="entry name" value="PROTEIN STAR"/>
    <property type="match status" value="1"/>
</dbReference>
<evidence type="ECO:0000313" key="3">
    <source>
        <dbReference type="EMBL" id="ONH84025.1"/>
    </source>
</evidence>
<dbReference type="GO" id="GO:0016197">
    <property type="term" value="P:endosomal transport"/>
    <property type="evidence" value="ECO:0007669"/>
    <property type="project" value="TreeGrafter"/>
</dbReference>
<dbReference type="InterPro" id="IPR053202">
    <property type="entry name" value="EGF_Rcpt_Signaling_Reg"/>
</dbReference>
<proteinExistence type="predicted"/>
<feature type="coiled-coil region" evidence="1">
    <location>
        <begin position="353"/>
        <end position="396"/>
    </location>
</feature>
<sequence length="554" mass="61857">MLWRALKHVPDGFYIDVGAAEPGHLSVTRLFYENGWSGINIEPNPQLFQELQKARTRDVNLMVGAAETSGTKTFYRIGTTGLSTLDTAVAEHHAATGWEVERIDIACRTLADICAEHRPEGPIHFLKIDVEGGEGAVLAGMDLHRFRPWIILLEATRPLSQEEDYGWEPSLLDHGYRFVWFDGLNRFYLAEEHFDELGRHFQVQPNVFDDAFRSAGLPVELEAALSRATSAEAQRDGLLAELQQARDTATADGHRAGEKIASLEAALRESQDGALARQSEAERKIASLEAALQENRDAALARQDEAERKIAALEAALQEAQDAALARQHRSEVEIRSLKARLVELRVTYGTSLRDALSDAAEADRQKRGLAEQQVAEAMQQAAEAMRQNRRAAEETAQRESVAHALRLRAEQAEARFHALQSSTSWRVTAPLRAPVHLMRGDLTPKDVARRIFHKTLRYVRRVPGGRPAAKLFGRVMPRASGWLEMRYRYYDQAAAQRLTWPMAQPEAIWPQPMALEQPSHSVTALPAAPDSVSGLGGREGSMYRYLAKLFRKA</sequence>
<dbReference type="AlphaFoldDB" id="A0A1S8D9J9"/>
<feature type="domain" description="Methyltransferase FkbM" evidence="2">
    <location>
        <begin position="16"/>
        <end position="178"/>
    </location>
</feature>
<reference evidence="3" key="1">
    <citation type="submission" date="2016-12" db="EMBL/GenBank/DDBJ databases">
        <title>Draft genome sequence of Roseomonas mucosa strain AU37, isolated from a peripheral intravenous catheter.</title>
        <authorList>
            <person name="Choudhury M.A."/>
            <person name="Sidjabat H.E."/>
            <person name="Wailan A.M."/>
            <person name="Zhang L."/>
            <person name="Marsh N.M."/>
            <person name="Rickard C.M."/>
            <person name="Davies M."/>
            <person name="Mcmillan D.J."/>
        </authorList>
    </citation>
    <scope>NUCLEOTIDE SEQUENCE [LARGE SCALE GENOMIC DNA]</scope>
    <source>
        <strain evidence="3">AU37</strain>
    </source>
</reference>
<dbReference type="PANTHER" id="PTHR34009">
    <property type="entry name" value="PROTEIN STAR"/>
    <property type="match status" value="1"/>
</dbReference>
<feature type="coiled-coil region" evidence="1">
    <location>
        <begin position="278"/>
        <end position="323"/>
    </location>
</feature>
<name>A0A1S8D9J9_9PROT</name>
<evidence type="ECO:0000256" key="1">
    <source>
        <dbReference type="SAM" id="Coils"/>
    </source>
</evidence>
<accession>A0A1S8D9J9</accession>
<keyword evidence="1" id="KW-0175">Coiled coil</keyword>
<dbReference type="GO" id="GO:0005737">
    <property type="term" value="C:cytoplasm"/>
    <property type="evidence" value="ECO:0007669"/>
    <property type="project" value="GOC"/>
</dbReference>
<dbReference type="EMBL" id="LLWF02000013">
    <property type="protein sequence ID" value="ONH84025.1"/>
    <property type="molecule type" value="Genomic_DNA"/>
</dbReference>
<keyword evidence="4" id="KW-1185">Reference proteome</keyword>
<dbReference type="SUPFAM" id="SSF53335">
    <property type="entry name" value="S-adenosyl-L-methionine-dependent methyltransferases"/>
    <property type="match status" value="1"/>
</dbReference>
<protein>
    <recommendedName>
        <fullName evidence="2">Methyltransferase FkbM domain-containing protein</fullName>
    </recommendedName>
</protein>
<gene>
    <name evidence="3" type="ORF">APZ41_006220</name>
</gene>
<organism evidence="3 4">
    <name type="scientific">Roseomonas mucosa</name>
    <dbReference type="NCBI Taxonomy" id="207340"/>
    <lineage>
        <taxon>Bacteria</taxon>
        <taxon>Pseudomonadati</taxon>
        <taxon>Pseudomonadota</taxon>
        <taxon>Alphaproteobacteria</taxon>
        <taxon>Acetobacterales</taxon>
        <taxon>Roseomonadaceae</taxon>
        <taxon>Roseomonas</taxon>
    </lineage>
</organism>
<dbReference type="Gene3D" id="3.40.50.150">
    <property type="entry name" value="Vaccinia Virus protein VP39"/>
    <property type="match status" value="1"/>
</dbReference>
<dbReference type="InterPro" id="IPR029063">
    <property type="entry name" value="SAM-dependent_MTases_sf"/>
</dbReference>
<comment type="caution">
    <text evidence="3">The sequence shown here is derived from an EMBL/GenBank/DDBJ whole genome shotgun (WGS) entry which is preliminary data.</text>
</comment>
<dbReference type="RefSeq" id="WP_076970172.1">
    <property type="nucleotide sequence ID" value="NZ_CP034924.1"/>
</dbReference>
<dbReference type="InterPro" id="IPR006342">
    <property type="entry name" value="FkbM_mtfrase"/>
</dbReference>
<dbReference type="STRING" id="207340.APZ41_006220"/>
<dbReference type="GO" id="GO:0005886">
    <property type="term" value="C:plasma membrane"/>
    <property type="evidence" value="ECO:0007669"/>
    <property type="project" value="TreeGrafter"/>
</dbReference>
<dbReference type="GO" id="GO:0006888">
    <property type="term" value="P:endoplasmic reticulum to Golgi vesicle-mediated transport"/>
    <property type="evidence" value="ECO:0007669"/>
    <property type="project" value="TreeGrafter"/>
</dbReference>
<dbReference type="NCBIfam" id="TIGR01444">
    <property type="entry name" value="fkbM_fam"/>
    <property type="match status" value="1"/>
</dbReference>
<evidence type="ECO:0000313" key="4">
    <source>
        <dbReference type="Proteomes" id="UP000054844"/>
    </source>
</evidence>
<feature type="coiled-coil region" evidence="1">
    <location>
        <begin position="221"/>
        <end position="248"/>
    </location>
</feature>